<keyword evidence="2" id="KW-0723">Serine/threonine-protein kinase</keyword>
<feature type="region of interest" description="Disordered" evidence="7">
    <location>
        <begin position="269"/>
        <end position="473"/>
    </location>
</feature>
<reference evidence="9 10" key="1">
    <citation type="submission" date="2020-04" db="EMBL/GenBank/DDBJ databases">
        <title>Thermobifida alba genome sequencing and assembly.</title>
        <authorList>
            <person name="Luzics S."/>
            <person name="Horvath B."/>
            <person name="Nagy I."/>
            <person name="Toth A."/>
            <person name="Nagy I."/>
            <person name="Kukolya J."/>
        </authorList>
    </citation>
    <scope>NUCLEOTIDE SEQUENCE [LARGE SCALE GENOMIC DNA]</scope>
    <source>
        <strain evidence="9 10">DSM 43795</strain>
    </source>
</reference>
<dbReference type="GO" id="GO:0016301">
    <property type="term" value="F:kinase activity"/>
    <property type="evidence" value="ECO:0007669"/>
    <property type="project" value="UniProtKB-KW"/>
</dbReference>
<feature type="compositionally biased region" description="Pro residues" evidence="7">
    <location>
        <begin position="340"/>
        <end position="356"/>
    </location>
</feature>
<keyword evidence="5 9" id="KW-0418">Kinase</keyword>
<evidence type="ECO:0000256" key="7">
    <source>
        <dbReference type="SAM" id="MobiDB-lite"/>
    </source>
</evidence>
<dbReference type="EMBL" id="CP051627">
    <property type="protein sequence ID" value="UPT22494.1"/>
    <property type="molecule type" value="Genomic_DNA"/>
</dbReference>
<feature type="compositionally biased region" description="Pro residues" evidence="7">
    <location>
        <begin position="391"/>
        <end position="409"/>
    </location>
</feature>
<evidence type="ECO:0000313" key="10">
    <source>
        <dbReference type="Proteomes" id="UP000832041"/>
    </source>
</evidence>
<keyword evidence="10" id="KW-1185">Reference proteome</keyword>
<feature type="region of interest" description="Disordered" evidence="7">
    <location>
        <begin position="565"/>
        <end position="587"/>
    </location>
</feature>
<gene>
    <name evidence="9" type="ORF">FOF52_17265</name>
</gene>
<evidence type="ECO:0000256" key="5">
    <source>
        <dbReference type="ARBA" id="ARBA00022777"/>
    </source>
</evidence>
<feature type="domain" description="Protein kinase" evidence="8">
    <location>
        <begin position="14"/>
        <end position="269"/>
    </location>
</feature>
<sequence length="714" mass="73457">MTGRQHGTDWVTGFHSLEELYRGRTAVLYRAVRSSTGAHTVLKVMRDDGWTEREIAATRAVAGQPGIVTLLDLGRTATGEPFLAMPHYPEGSYAAVATPEGRLTVREAAAVGRAVAAGLTAVHAQGLLHNDVTPGNILRAGSGAVLSDFGAVGRIGEPPIPGDLRSETTLHAPPEALRGEPLSVASDVYRLASTLWALLAGRAPFAVREGPPGPEGYRDRVLSMPAHPVPAPDVPEQVQQVLLCALAKAPADRYATPAEFAAALEEARVAAPSPPPAPVRGGQPPPEASASGSTARPLSPRLRGRGLPPNRGEADLAAAPDWIAPSPPTVLSAPTGPNAPSLPPPVAAPPTPPPPASGGHADRPRARTSPEPPAATAPQAPPGPVRTSPERPAPAPPPVPDAPTGPSPLPGGATPRQGRQDAPRTGPVPAPAPFPAGSSEPVDHRPQPPAPAPAPVPPAPTAAPVPAPGRLRDGDVREWTWTRLEGWSGTAETAALPRDDADHPDGVRRDDEAEDPVAAPVGSVGRERRPLYVAAVVLAIVFFSGTSGMLSLLFPGPWWDGSLVPEAAAEPGPSAQPSPTPSPSPSEPVLVAAEPTGIWMYDNGGSVQLFWIDNTEGGVPHHVFGAPEGLPRASVLEAEPGAETAVVGGLDPALEYCFTIAAVAGESEEQIVHSGVICTTRAEDLLAQQEEAEGSAEEDGSATEEESPDSDTGE</sequence>
<evidence type="ECO:0000256" key="6">
    <source>
        <dbReference type="ARBA" id="ARBA00022840"/>
    </source>
</evidence>
<dbReference type="InterPro" id="IPR011009">
    <property type="entry name" value="Kinase-like_dom_sf"/>
</dbReference>
<feature type="region of interest" description="Disordered" evidence="7">
    <location>
        <begin position="684"/>
        <end position="714"/>
    </location>
</feature>
<evidence type="ECO:0000256" key="1">
    <source>
        <dbReference type="ARBA" id="ARBA00012513"/>
    </source>
</evidence>
<evidence type="ECO:0000259" key="8">
    <source>
        <dbReference type="PROSITE" id="PS50011"/>
    </source>
</evidence>
<dbReference type="Proteomes" id="UP000832041">
    <property type="component" value="Chromosome"/>
</dbReference>
<keyword evidence="3" id="KW-0808">Transferase</keyword>
<protein>
    <recommendedName>
        <fullName evidence="1">non-specific serine/threonine protein kinase</fullName>
        <ecNumber evidence="1">2.7.11.1</ecNumber>
    </recommendedName>
</protein>
<proteinExistence type="predicted"/>
<dbReference type="PROSITE" id="PS50011">
    <property type="entry name" value="PROTEIN_KINASE_DOM"/>
    <property type="match status" value="1"/>
</dbReference>
<keyword evidence="4" id="KW-0547">Nucleotide-binding</keyword>
<feature type="compositionally biased region" description="Basic and acidic residues" evidence="7">
    <location>
        <begin position="497"/>
        <end position="511"/>
    </location>
</feature>
<organism evidence="9 10">
    <name type="scientific">Thermobifida alba</name>
    <name type="common">Thermomonospora alba</name>
    <dbReference type="NCBI Taxonomy" id="53522"/>
    <lineage>
        <taxon>Bacteria</taxon>
        <taxon>Bacillati</taxon>
        <taxon>Actinomycetota</taxon>
        <taxon>Actinomycetes</taxon>
        <taxon>Streptosporangiales</taxon>
        <taxon>Nocardiopsidaceae</taxon>
        <taxon>Thermobifida</taxon>
    </lineage>
</organism>
<dbReference type="Gene3D" id="1.10.510.10">
    <property type="entry name" value="Transferase(Phosphotransferase) domain 1"/>
    <property type="match status" value="1"/>
</dbReference>
<dbReference type="SMART" id="SM00220">
    <property type="entry name" value="S_TKc"/>
    <property type="match status" value="1"/>
</dbReference>
<evidence type="ECO:0000256" key="3">
    <source>
        <dbReference type="ARBA" id="ARBA00022679"/>
    </source>
</evidence>
<dbReference type="PANTHER" id="PTHR43289">
    <property type="entry name" value="MITOGEN-ACTIVATED PROTEIN KINASE KINASE KINASE 20-RELATED"/>
    <property type="match status" value="1"/>
</dbReference>
<feature type="compositionally biased region" description="Pro residues" evidence="7">
    <location>
        <begin position="272"/>
        <end position="287"/>
    </location>
</feature>
<dbReference type="PANTHER" id="PTHR43289:SF6">
    <property type="entry name" value="SERINE_THREONINE-PROTEIN KINASE NEKL-3"/>
    <property type="match status" value="1"/>
</dbReference>
<dbReference type="InterPro" id="IPR000719">
    <property type="entry name" value="Prot_kinase_dom"/>
</dbReference>
<feature type="compositionally biased region" description="Pro residues" evidence="7">
    <location>
        <begin position="370"/>
        <end position="384"/>
    </location>
</feature>
<feature type="compositionally biased region" description="Acidic residues" evidence="7">
    <location>
        <begin position="690"/>
        <end position="714"/>
    </location>
</feature>
<evidence type="ECO:0000256" key="4">
    <source>
        <dbReference type="ARBA" id="ARBA00022741"/>
    </source>
</evidence>
<dbReference type="RefSeq" id="WP_248590983.1">
    <property type="nucleotide sequence ID" value="NZ_BAABEB010000019.1"/>
</dbReference>
<dbReference type="EC" id="2.7.11.1" evidence="1"/>
<dbReference type="Pfam" id="PF00069">
    <property type="entry name" value="Pkinase"/>
    <property type="match status" value="1"/>
</dbReference>
<evidence type="ECO:0000256" key="2">
    <source>
        <dbReference type="ARBA" id="ARBA00022527"/>
    </source>
</evidence>
<feature type="compositionally biased region" description="Pro residues" evidence="7">
    <location>
        <begin position="574"/>
        <end position="586"/>
    </location>
</feature>
<feature type="compositionally biased region" description="Low complexity" evidence="7">
    <location>
        <begin position="296"/>
        <end position="311"/>
    </location>
</feature>
<name>A0ABY4L551_THEAE</name>
<evidence type="ECO:0000313" key="9">
    <source>
        <dbReference type="EMBL" id="UPT22494.1"/>
    </source>
</evidence>
<feature type="region of interest" description="Disordered" evidence="7">
    <location>
        <begin position="488"/>
        <end position="521"/>
    </location>
</feature>
<feature type="compositionally biased region" description="Pro residues" evidence="7">
    <location>
        <begin position="447"/>
        <end position="467"/>
    </location>
</feature>
<accession>A0ABY4L551</accession>
<dbReference type="SUPFAM" id="SSF56112">
    <property type="entry name" value="Protein kinase-like (PK-like)"/>
    <property type="match status" value="1"/>
</dbReference>
<keyword evidence="6" id="KW-0067">ATP-binding</keyword>